<dbReference type="InterPro" id="IPR012677">
    <property type="entry name" value="Nucleotide-bd_a/b_plait_sf"/>
</dbReference>
<dbReference type="PANTHER" id="PTHR23003:SF51">
    <property type="entry name" value="SERINE-ARGININE PROTEIN 55"/>
    <property type="match status" value="1"/>
</dbReference>
<keyword evidence="1 2" id="KW-0694">RNA-binding</keyword>
<accession>A0ABR2ZFF0</accession>
<dbReference type="PANTHER" id="PTHR23003">
    <property type="entry name" value="RNA RECOGNITION MOTIF RRM DOMAIN CONTAINING PROTEIN"/>
    <property type="match status" value="1"/>
</dbReference>
<dbReference type="SMART" id="SM00360">
    <property type="entry name" value="RRM"/>
    <property type="match status" value="2"/>
</dbReference>
<dbReference type="PROSITE" id="PS50102">
    <property type="entry name" value="RRM"/>
    <property type="match status" value="2"/>
</dbReference>
<sequence>MARRLYLGKLPTDVRSDEVSKFFETAGRIVDCRVMTGFGFIEFENSKDAEDAVQNFNGKSFMGSSLVVQFAKEGRPRREHYEDRREYNARARRPPGVRIVVSGLSRDTSWQDLKDFGRDAGSVSFADIDRDVPGQGVLEYPSREDAERAVRQLDSTDLRGRPVRVTIDESTIIAVMTVVMTVTVGTIATGSGTTDIATTALATGTTATAVTVQSLLDVVEITKNVVVPLLRGGERMIGDYQGMKTEGTTKGATRRMTASTKGRDTPTGTVDIVKPFLDSERAPSFGELDHGKGKKACSDKSWDSGIGNQLMFATVGFCGPSGIVPYQIRSD</sequence>
<evidence type="ECO:0000256" key="1">
    <source>
        <dbReference type="ARBA" id="ARBA00022884"/>
    </source>
</evidence>
<evidence type="ECO:0000313" key="6">
    <source>
        <dbReference type="Proteomes" id="UP001437256"/>
    </source>
</evidence>
<dbReference type="InterPro" id="IPR000504">
    <property type="entry name" value="RRM_dom"/>
</dbReference>
<feature type="compositionally biased region" description="Polar residues" evidence="3">
    <location>
        <begin position="246"/>
        <end position="260"/>
    </location>
</feature>
<dbReference type="Gene3D" id="3.30.70.330">
    <property type="match status" value="2"/>
</dbReference>
<evidence type="ECO:0000256" key="3">
    <source>
        <dbReference type="SAM" id="MobiDB-lite"/>
    </source>
</evidence>
<feature type="region of interest" description="Disordered" evidence="3">
    <location>
        <begin position="241"/>
        <end position="270"/>
    </location>
</feature>
<dbReference type="Proteomes" id="UP001437256">
    <property type="component" value="Unassembled WGS sequence"/>
</dbReference>
<evidence type="ECO:0000313" key="5">
    <source>
        <dbReference type="EMBL" id="KAL0059990.1"/>
    </source>
</evidence>
<reference evidence="5 6" key="1">
    <citation type="submission" date="2024-05" db="EMBL/GenBank/DDBJ databases">
        <title>A draft genome resource for the thread blight pathogen Marasmius tenuissimus strain MS-2.</title>
        <authorList>
            <person name="Yulfo-Soto G.E."/>
            <person name="Baruah I.K."/>
            <person name="Amoako-Attah I."/>
            <person name="Bukari Y."/>
            <person name="Meinhardt L.W."/>
            <person name="Bailey B.A."/>
            <person name="Cohen S.P."/>
        </authorList>
    </citation>
    <scope>NUCLEOTIDE SEQUENCE [LARGE SCALE GENOMIC DNA]</scope>
    <source>
        <strain evidence="5 6">MS-2</strain>
    </source>
</reference>
<dbReference type="Pfam" id="PF00076">
    <property type="entry name" value="RRM_1"/>
    <property type="match status" value="2"/>
</dbReference>
<evidence type="ECO:0000259" key="4">
    <source>
        <dbReference type="PROSITE" id="PS50102"/>
    </source>
</evidence>
<dbReference type="EMBL" id="JBBXMP010000197">
    <property type="protein sequence ID" value="KAL0059990.1"/>
    <property type="molecule type" value="Genomic_DNA"/>
</dbReference>
<protein>
    <recommendedName>
        <fullName evidence="4">RRM domain-containing protein</fullName>
    </recommendedName>
</protein>
<dbReference type="InterPro" id="IPR050374">
    <property type="entry name" value="RRT5_SRSF_SR"/>
</dbReference>
<comment type="caution">
    <text evidence="5">The sequence shown here is derived from an EMBL/GenBank/DDBJ whole genome shotgun (WGS) entry which is preliminary data.</text>
</comment>
<organism evidence="5 6">
    <name type="scientific">Marasmius tenuissimus</name>
    <dbReference type="NCBI Taxonomy" id="585030"/>
    <lineage>
        <taxon>Eukaryota</taxon>
        <taxon>Fungi</taxon>
        <taxon>Dikarya</taxon>
        <taxon>Basidiomycota</taxon>
        <taxon>Agaricomycotina</taxon>
        <taxon>Agaricomycetes</taxon>
        <taxon>Agaricomycetidae</taxon>
        <taxon>Agaricales</taxon>
        <taxon>Marasmiineae</taxon>
        <taxon>Marasmiaceae</taxon>
        <taxon>Marasmius</taxon>
    </lineage>
</organism>
<name>A0ABR2ZFF0_9AGAR</name>
<proteinExistence type="predicted"/>
<dbReference type="CDD" id="cd12339">
    <property type="entry name" value="RRM2_SRSF1_4_like"/>
    <property type="match status" value="1"/>
</dbReference>
<dbReference type="InterPro" id="IPR035979">
    <property type="entry name" value="RBD_domain_sf"/>
</dbReference>
<feature type="domain" description="RRM" evidence="4">
    <location>
        <begin position="97"/>
        <end position="170"/>
    </location>
</feature>
<keyword evidence="6" id="KW-1185">Reference proteome</keyword>
<gene>
    <name evidence="5" type="ORF">AAF712_013226</name>
</gene>
<evidence type="ECO:0000256" key="2">
    <source>
        <dbReference type="PROSITE-ProRule" id="PRU00176"/>
    </source>
</evidence>
<feature type="domain" description="RRM" evidence="4">
    <location>
        <begin position="3"/>
        <end position="73"/>
    </location>
</feature>
<dbReference type="SUPFAM" id="SSF54928">
    <property type="entry name" value="RNA-binding domain, RBD"/>
    <property type="match status" value="1"/>
</dbReference>